<dbReference type="InterPro" id="IPR041385">
    <property type="entry name" value="SH3_12"/>
</dbReference>
<dbReference type="FunFam" id="3.40.50.12390:FF:000002">
    <property type="entry name" value="5'-3' exoribonuclease 1"/>
    <property type="match status" value="1"/>
</dbReference>
<keyword evidence="4 6" id="KW-0378">Hydrolase</keyword>
<dbReference type="InterPro" id="IPR047008">
    <property type="entry name" value="XRN1_SH3_sf"/>
</dbReference>
<evidence type="ECO:0000313" key="14">
    <source>
        <dbReference type="Proteomes" id="UP000439903"/>
    </source>
</evidence>
<dbReference type="InterPro" id="IPR027073">
    <property type="entry name" value="5_3_exoribonuclease"/>
</dbReference>
<evidence type="ECO:0000259" key="9">
    <source>
        <dbReference type="Pfam" id="PF17846"/>
    </source>
</evidence>
<evidence type="ECO:0000313" key="13">
    <source>
        <dbReference type="EMBL" id="KAF0427898.1"/>
    </source>
</evidence>
<feature type="domain" description="5'-3' exoribonuclease 1 SH3-like" evidence="10">
    <location>
        <begin position="1163"/>
        <end position="1229"/>
    </location>
</feature>
<feature type="domain" description="Exoribonuclease Xrn1 D2/D3" evidence="12">
    <location>
        <begin position="919"/>
        <end position="1138"/>
    </location>
</feature>
<keyword evidence="14" id="KW-1185">Reference proteome</keyword>
<dbReference type="Gene3D" id="2.30.30.30">
    <property type="match status" value="1"/>
</dbReference>
<dbReference type="EMBL" id="WTPW01001577">
    <property type="protein sequence ID" value="KAF0427898.1"/>
    <property type="molecule type" value="Genomic_DNA"/>
</dbReference>
<feature type="domain" description="5'-3' exoribonuclease 1 D1" evidence="11">
    <location>
        <begin position="711"/>
        <end position="914"/>
    </location>
</feature>
<dbReference type="InterPro" id="IPR047007">
    <property type="entry name" value="XRN1_D1_sf"/>
</dbReference>
<dbReference type="GO" id="GO:0005634">
    <property type="term" value="C:nucleus"/>
    <property type="evidence" value="ECO:0007669"/>
    <property type="project" value="TreeGrafter"/>
</dbReference>
<dbReference type="OrthoDB" id="372487at2759"/>
<dbReference type="Proteomes" id="UP000439903">
    <property type="component" value="Unassembled WGS sequence"/>
</dbReference>
<dbReference type="GO" id="GO:0005737">
    <property type="term" value="C:cytoplasm"/>
    <property type="evidence" value="ECO:0007669"/>
    <property type="project" value="UniProtKB-SubCell"/>
</dbReference>
<dbReference type="Pfam" id="PF18129">
    <property type="entry name" value="SH3_12"/>
    <property type="match status" value="1"/>
</dbReference>
<feature type="region of interest" description="Disordered" evidence="7">
    <location>
        <begin position="1253"/>
        <end position="1286"/>
    </location>
</feature>
<dbReference type="Pfam" id="PF18332">
    <property type="entry name" value="XRN1_D1"/>
    <property type="match status" value="1"/>
</dbReference>
<evidence type="ECO:0000256" key="6">
    <source>
        <dbReference type="PIRNR" id="PIRNR006743"/>
    </source>
</evidence>
<dbReference type="FunFam" id="1.25.40.1050:FF:000002">
    <property type="entry name" value="5'-3' exoribonuclease"/>
    <property type="match status" value="1"/>
</dbReference>
<evidence type="ECO:0000256" key="4">
    <source>
        <dbReference type="ARBA" id="ARBA00022801"/>
    </source>
</evidence>
<dbReference type="InterPro" id="IPR004859">
    <property type="entry name" value="Xrn1_N"/>
</dbReference>
<evidence type="ECO:0000256" key="3">
    <source>
        <dbReference type="ARBA" id="ARBA00022722"/>
    </source>
</evidence>
<dbReference type="Pfam" id="PF03159">
    <property type="entry name" value="XRN_N"/>
    <property type="match status" value="1"/>
</dbReference>
<evidence type="ECO:0000256" key="7">
    <source>
        <dbReference type="SAM" id="MobiDB-lite"/>
    </source>
</evidence>
<keyword evidence="3 6" id="KW-0540">Nuclease</keyword>
<evidence type="ECO:0000259" key="8">
    <source>
        <dbReference type="Pfam" id="PF03159"/>
    </source>
</evidence>
<dbReference type="Gene3D" id="2.170.260.40">
    <property type="match status" value="1"/>
</dbReference>
<dbReference type="CDD" id="cd18673">
    <property type="entry name" value="PIN_XRN1-2-like"/>
    <property type="match status" value="1"/>
</dbReference>
<dbReference type="Pfam" id="PF17846">
    <property type="entry name" value="XRN_M"/>
    <property type="match status" value="1"/>
</dbReference>
<gene>
    <name evidence="13" type="ORF">F8M41_005947</name>
</gene>
<keyword evidence="6" id="KW-0694">RNA-binding</keyword>
<dbReference type="GO" id="GO:0006397">
    <property type="term" value="P:mRNA processing"/>
    <property type="evidence" value="ECO:0007669"/>
    <property type="project" value="UniProtKB-KW"/>
</dbReference>
<keyword evidence="5 6" id="KW-0269">Exonuclease</keyword>
<dbReference type="EC" id="3.1.13.-" evidence="6"/>
<dbReference type="Gene3D" id="3.40.50.12390">
    <property type="match status" value="2"/>
</dbReference>
<evidence type="ECO:0000259" key="10">
    <source>
        <dbReference type="Pfam" id="PF18129"/>
    </source>
</evidence>
<evidence type="ECO:0000259" key="11">
    <source>
        <dbReference type="Pfam" id="PF18332"/>
    </source>
</evidence>
<dbReference type="GO" id="GO:0016075">
    <property type="term" value="P:rRNA catabolic process"/>
    <property type="evidence" value="ECO:0007669"/>
    <property type="project" value="TreeGrafter"/>
</dbReference>
<evidence type="ECO:0000256" key="1">
    <source>
        <dbReference type="ARBA" id="ARBA00006994"/>
    </source>
</evidence>
<accession>A0A8H3X993</accession>
<name>A0A8H3X993_GIGMA</name>
<dbReference type="GO" id="GO:0003723">
    <property type="term" value="F:RNA binding"/>
    <property type="evidence" value="ECO:0007669"/>
    <property type="project" value="UniProtKB-KW"/>
</dbReference>
<protein>
    <recommendedName>
        <fullName evidence="6">5'-3' exoribonuclease 1</fullName>
        <ecNumber evidence="6">3.1.13.-</ecNumber>
    </recommendedName>
</protein>
<dbReference type="Gene3D" id="2.30.30.750">
    <property type="match status" value="1"/>
</dbReference>
<feature type="domain" description="Xrn1 N-terminal" evidence="8">
    <location>
        <begin position="1"/>
        <end position="227"/>
    </location>
</feature>
<dbReference type="InterPro" id="IPR041412">
    <property type="entry name" value="Xrn1_helical"/>
</dbReference>
<feature type="compositionally biased region" description="Polar residues" evidence="7">
    <location>
        <begin position="1253"/>
        <end position="1268"/>
    </location>
</feature>
<reference evidence="13 14" key="1">
    <citation type="journal article" date="2019" name="Environ. Microbiol.">
        <title>At the nexus of three kingdoms: the genome of the mycorrhizal fungus Gigaspora margarita provides insights into plant, endobacterial and fungal interactions.</title>
        <authorList>
            <person name="Venice F."/>
            <person name="Ghignone S."/>
            <person name="Salvioli di Fossalunga A."/>
            <person name="Amselem J."/>
            <person name="Novero M."/>
            <person name="Xianan X."/>
            <person name="Sedzielewska Toro K."/>
            <person name="Morin E."/>
            <person name="Lipzen A."/>
            <person name="Grigoriev I.V."/>
            <person name="Henrissat B."/>
            <person name="Martin F.M."/>
            <person name="Bonfante P."/>
        </authorList>
    </citation>
    <scope>NUCLEOTIDE SEQUENCE [LARGE SCALE GENOMIC DNA]</scope>
    <source>
        <strain evidence="13 14">BEG34</strain>
    </source>
</reference>
<evidence type="ECO:0000259" key="12">
    <source>
        <dbReference type="Pfam" id="PF18334"/>
    </source>
</evidence>
<comment type="subcellular location">
    <subcellularLocation>
        <location evidence="6">Cytoplasm</location>
    </subcellularLocation>
</comment>
<dbReference type="InterPro" id="IPR014722">
    <property type="entry name" value="Rib_uL2_dom2"/>
</dbReference>
<comment type="function">
    <text evidence="6">Multifunctional protein that exhibits several independent functions at different levels of the cellular processes. 5'-3' exonuclease component of the nonsense-mediated mRNA decay (NMD) which is a highly conserved mRNA degradation pathway, an RNA surveillance system whose role is to identify and rid cells of mRNA with premature termination codons and thus prevents accumulation of potentially harmful truncated proteins.</text>
</comment>
<dbReference type="InterPro" id="IPR041106">
    <property type="entry name" value="XRN1_D2_D3"/>
</dbReference>
<dbReference type="PIRSF" id="PIRSF006743">
    <property type="entry name" value="Exonuclease_Xnr1"/>
    <property type="match status" value="1"/>
</dbReference>
<proteinExistence type="inferred from homology"/>
<feature type="domain" description="Xrn1 helical" evidence="9">
    <location>
        <begin position="274"/>
        <end position="672"/>
    </location>
</feature>
<dbReference type="PANTHER" id="PTHR12341">
    <property type="entry name" value="5'-&gt;3' EXORIBONUCLEASE"/>
    <property type="match status" value="1"/>
</dbReference>
<keyword evidence="6" id="KW-0866">Nonsense-mediated mRNA decay</keyword>
<keyword evidence="6" id="KW-0963">Cytoplasm</keyword>
<evidence type="ECO:0000256" key="5">
    <source>
        <dbReference type="ARBA" id="ARBA00022839"/>
    </source>
</evidence>
<dbReference type="GO" id="GO:0000184">
    <property type="term" value="P:nuclear-transcribed mRNA catabolic process, nonsense-mediated decay"/>
    <property type="evidence" value="ECO:0007669"/>
    <property type="project" value="UniProtKB-KW"/>
</dbReference>
<dbReference type="InterPro" id="IPR016494">
    <property type="entry name" value="5_3_exoribonuclease_1"/>
</dbReference>
<keyword evidence="2" id="KW-0507">mRNA processing</keyword>
<evidence type="ECO:0000256" key="2">
    <source>
        <dbReference type="ARBA" id="ARBA00022664"/>
    </source>
</evidence>
<sequence>MGIPKFFRWMSERYPLCSQLIQENRIPEFDNLYLDMNGIIHHCSHPNDVDAHYRISEDKIFLDIFNYIDHLFTKIKPKKLFFMAVDGVAPRAKMNQQRGRRFRTAKDAAEAIRRAESKGESLPKEAPFDSNCITPGTEFMAKLSRQLEYFINKKVSEDANWRGIQIVLSGHGVPGEGEHKIMEYIRNAKAQSDYNPNVRHCLYGLDADLIMLGLLSHDPHFALLREEVTFGPSSKKKKHGRIESQNFYLMHLSLLREYLDLEFSTLRESLPFEYNLERIIDDFILLALFVGNDFIPHLPNLHIAEGALGLMFQVYKKVLPQAGGYINDGGILDLERLEMMFKELSVFEKDIFEGEFEDLKWFKGKQRKNLDQIEKDKKKKKLVMTPRQQEIFRQMKELVESRSEEPIHFPVDYPARERTFIKNLAKELAIQHSIEYHEDGGDKHVYVEYDSEDESEEEMKEMREKIFKKYENAEVIEDEDVEAFEEKERQQYEAKYMDWKKEYYLGKMNIDYNDQEKMDGIVGSYVEGLQWVLHYYYNGVASWGWFYSYHYSPKISDLYDLKRFDIKFDLGRPFKPFEQLMGVLPEGSKRLLPSPYQDLMTNPDSPIIDFYPKDFDLDMNGKKQDWEAVVNIPFIDQKRLVSALDSKEHLLTDDEKQRNKFEESLMFTYDQSLNEKYPSSLPDFFPDIYHCHCRMETYNLPTLNGLKLNKGLCDGVKLGMQAMAGFPSLETIPHTGMLSRHGVNVFNSESRNETMVITLENEFADMKAQDLAMETVGKRIFVGWPFLQEASVQAISDENYRYELTHQRQDFVRHYHSARNTRNHQEIIKIQHRQDMFEHWRRKADKLEQNYNKRYGTITGTVEIIVHVLMLKGLRRLSNGALVKEYANPNEEMEYAIQTTVNSVECEDPRYEEKPATQIAEEFPIETQIFFLGSLYYGCPGIVVSNAKKNLAVKLVIDPNNSVEPDFGKKIANDFDNRVKYQPSFQVAKRLSMSGLTLSKLTASLYVICKSTDQRVNLGLNLKFEAKKQKVLGYTRKSRDSGWEYSEKAMQILAQYKEKFPEFIQALEEKHKDEIYSAEDFYPKEEAVSKIHAIKEWLRTVEVRDFEKVSLDAERLDKEAIAKIEQAAIEFTNKKSFRKLTIQKIPRDVLLKPAHASTRLQGQKFNLGDRVVFVQDSGNVPIAAKGTVVGIEKNNIDVVFDASFMSGSTLGDRCSQYRGMTVPGSALLNLTDMQFIDHRTNYSNGIVGPRSINYASNQPRSSLGQNGHSNHHNSYYGGRVGNSKNHNMYLNSNHSINGSQNVRAIMSSNRARGDGYVPASSASLSQRTTSQMYGLSNKYIIQNHATSHYRNTFNGNIRGGNGNGFLSRGNAGGRGVGLRPKSFS</sequence>
<dbReference type="Pfam" id="PF18334">
    <property type="entry name" value="XRN1_D2_D3"/>
    <property type="match status" value="1"/>
</dbReference>
<dbReference type="GO" id="GO:0004534">
    <property type="term" value="F:5'-3' RNA exonuclease activity"/>
    <property type="evidence" value="ECO:0007669"/>
    <property type="project" value="UniProtKB-ARBA"/>
</dbReference>
<organism evidence="13 14">
    <name type="scientific">Gigaspora margarita</name>
    <dbReference type="NCBI Taxonomy" id="4874"/>
    <lineage>
        <taxon>Eukaryota</taxon>
        <taxon>Fungi</taxon>
        <taxon>Fungi incertae sedis</taxon>
        <taxon>Mucoromycota</taxon>
        <taxon>Glomeromycotina</taxon>
        <taxon>Glomeromycetes</taxon>
        <taxon>Diversisporales</taxon>
        <taxon>Gigasporaceae</taxon>
        <taxon>Gigaspora</taxon>
    </lineage>
</organism>
<dbReference type="Gene3D" id="1.25.40.1050">
    <property type="match status" value="1"/>
</dbReference>
<dbReference type="InterPro" id="IPR040992">
    <property type="entry name" value="XRN1_D1"/>
</dbReference>
<comment type="caution">
    <text evidence="13">The sequence shown here is derived from an EMBL/GenBank/DDBJ whole genome shotgun (WGS) entry which is preliminary data.</text>
</comment>
<dbReference type="PANTHER" id="PTHR12341:SF7">
    <property type="entry name" value="5'-3' EXORIBONUCLEASE 1"/>
    <property type="match status" value="1"/>
</dbReference>
<comment type="similarity">
    <text evidence="1">Belongs to the 5'-3' exonuclease family. XRN2/RAT1 subfamily.</text>
</comment>